<dbReference type="Pfam" id="PF16000">
    <property type="entry name" value="CARMIL_C"/>
    <property type="match status" value="2"/>
</dbReference>
<evidence type="ECO:0000259" key="10">
    <source>
        <dbReference type="Pfam" id="PF16000"/>
    </source>
</evidence>
<dbReference type="PANTHER" id="PTHR24112">
    <property type="entry name" value="LEUCINE-RICH REPEAT, ISOFORM F-RELATED"/>
    <property type="match status" value="1"/>
</dbReference>
<evidence type="ECO:0000256" key="4">
    <source>
        <dbReference type="ARBA" id="ARBA00022475"/>
    </source>
</evidence>
<dbReference type="EMBL" id="WNTK01000008">
    <property type="protein sequence ID" value="KAG9479164.1"/>
    <property type="molecule type" value="Genomic_DNA"/>
</dbReference>
<reference evidence="12" key="1">
    <citation type="thesis" date="2020" institute="ProQuest LLC" country="789 East Eisenhower Parkway, Ann Arbor, MI, USA">
        <title>Comparative Genomics and Chromosome Evolution.</title>
        <authorList>
            <person name="Mudd A.B."/>
        </authorList>
    </citation>
    <scope>NUCLEOTIDE SEQUENCE</scope>
    <source>
        <strain evidence="12">HN-11 Male</strain>
        <tissue evidence="12">Kidney and liver</tissue>
    </source>
</reference>
<evidence type="ECO:0000256" key="3">
    <source>
        <dbReference type="ARBA" id="ARBA00007298"/>
    </source>
</evidence>
<dbReference type="Pfam" id="PF13516">
    <property type="entry name" value="LRR_6"/>
    <property type="match status" value="2"/>
</dbReference>
<name>A0A8J6K895_ELECQ</name>
<dbReference type="GO" id="GO:0005886">
    <property type="term" value="C:plasma membrane"/>
    <property type="evidence" value="ECO:0007669"/>
    <property type="project" value="UniProtKB-SubCell"/>
</dbReference>
<dbReference type="InterPro" id="IPR001611">
    <property type="entry name" value="Leu-rich_rpt"/>
</dbReference>
<dbReference type="Gene3D" id="2.30.29.30">
    <property type="entry name" value="Pleckstrin-homology domain (PH domain)/Phosphotyrosine-binding domain (PTB)"/>
    <property type="match status" value="1"/>
</dbReference>
<dbReference type="InterPro" id="IPR051279">
    <property type="entry name" value="PP1-Reg/Actin-Interact_Protein"/>
</dbReference>
<keyword evidence="4" id="KW-1003">Cell membrane</keyword>
<dbReference type="InterPro" id="IPR041245">
    <property type="entry name" value="CARMIL_PH"/>
</dbReference>
<accession>A0A8J6K895</accession>
<evidence type="ECO:0008006" key="14">
    <source>
        <dbReference type="Google" id="ProtNLM"/>
    </source>
</evidence>
<feature type="region of interest" description="Disordered" evidence="9">
    <location>
        <begin position="906"/>
        <end position="1199"/>
    </location>
</feature>
<comment type="caution">
    <text evidence="12">The sequence shown here is derived from an EMBL/GenBank/DDBJ whole genome shotgun (WGS) entry which is preliminary data.</text>
</comment>
<evidence type="ECO:0000256" key="9">
    <source>
        <dbReference type="SAM" id="MobiDB-lite"/>
    </source>
</evidence>
<evidence type="ECO:0000256" key="2">
    <source>
        <dbReference type="ARBA" id="ARBA00004496"/>
    </source>
</evidence>
<dbReference type="SUPFAM" id="SSF52047">
    <property type="entry name" value="RNI-like"/>
    <property type="match status" value="2"/>
</dbReference>
<feature type="compositionally biased region" description="Basic and acidic residues" evidence="9">
    <location>
        <begin position="1095"/>
        <end position="1107"/>
    </location>
</feature>
<dbReference type="InterPro" id="IPR031943">
    <property type="entry name" value="CARMIL_C"/>
</dbReference>
<feature type="domain" description="CARMIL C-terminal" evidence="10">
    <location>
        <begin position="785"/>
        <end position="863"/>
    </location>
</feature>
<dbReference type="Gene3D" id="6.10.140.1850">
    <property type="match status" value="1"/>
</dbReference>
<sequence length="1199" mass="131358">MAEETSEVPKELQESIRDVIGRKIKIAVRKKVKLEIKGDKVENKVLVLTSCRAFILTARVPTKLELTFSYLEIQGIICSKPGHLVVETEKGNISLKMVSSDDVNEVIAHIGTCLRKIFPGLSPVKIMKKVSMEPSDRLSNLQALWDSQTVTEVGPCGGFSQMYACVCDWLSMPYREEVQWDVDTIYLTQDTRELNLQDFSHLDHRDLIPIVAALEYNLWFTKLSSKDLKLSTDVCDQILRVVSRSSRLEELVLENAGLRIDFAQKLSNALAYNPNSGLHSINLANNPIEDRGVSFLSTQFAKLPKGLMHLNLSKTSISPKGVNSLSQSLSATQLIASTLTHLDLSGNIFRGDDLSCLYTFLAQPNAIKYLDLSNTECSADAVCGALLRGCLQHLTTLNLSKTFFPHRKGKEVPPSFKQFFSSSLALTHINFSGTKLSPEPLKALLLGLACNPNLKEVSLDLSNCELRSGGAQVLEGCIAEIHNITSLDISDNGLESDLSTLVVWLSKNRSIRHLALGKNFNNMKSKNLTPVLDNLVHMIQDEESPLQSLSLADSKLKTDVTIIINALGSNTSLTKVDISGNGMGDMGAKMLAKALQINTKLRTVIWDKNNITAQGFQDIAVALEKNYTLRFMPIPINDASQALKTNPEKTEEALQKIENYLLRNHETRKYLQEQAYRLQQSIVTSTTQHMIDRICVKVQDHLNSLRNCGIDFVLEDVKSAERLMRDAKNSKTLLPNLYHLGGAAWAGANNLPTPIQETLESMAGEVTRVVDDQLKQLLESMVDAAENLCPNVMKKAHIRQDLIEASTEKISIPRNFVKNVLLEQSGIDILNKISEVKLTVASFLSDRIVDEILDALSSSHHKLQLGAEAATDGDQNGLIPRVDEGVDEFFSKKVTRLESKKYFLKGGESQDSNEGEEKKKRESRKSGFLNLIKSRSKSERPQTVIVTEEPPSPKPSVKSPAPDASKKDKVTDGNGAVSSSASAGSSGPSSSTERSEEVKTPDSLEENLQLDDIVKTERSDSKSSPQSGRRYGVQVMGSGLLAEMKAKQERRAANKKLGSDVGSKDLLDVEKADGSGAVPKFSITRGDSTNSCPEKNVKSEVKLEGSVRSKSSSSTPTSPKPPLQSSKPALAARPTVPQKPRSGSRTEEIPESPSGPCSPKTAVLPSVLKRVPSEKDKDGASSPQPSSWPLGDEGMISSI</sequence>
<evidence type="ECO:0000313" key="12">
    <source>
        <dbReference type="EMBL" id="KAG9479164.1"/>
    </source>
</evidence>
<dbReference type="AlphaFoldDB" id="A0A8J6K895"/>
<evidence type="ECO:0000256" key="6">
    <source>
        <dbReference type="ARBA" id="ARBA00022614"/>
    </source>
</evidence>
<dbReference type="GO" id="GO:0005737">
    <property type="term" value="C:cytoplasm"/>
    <property type="evidence" value="ECO:0007669"/>
    <property type="project" value="UniProtKB-SubCell"/>
</dbReference>
<keyword evidence="5" id="KW-0963">Cytoplasm</keyword>
<dbReference type="OrthoDB" id="18598at2759"/>
<proteinExistence type="inferred from homology"/>
<keyword evidence="6" id="KW-0433">Leucine-rich repeat</keyword>
<dbReference type="FunFam" id="3.80.10.10:FF:000009">
    <property type="entry name" value="F-actin-uncapping protein LRRC16A isoform X1"/>
    <property type="match status" value="1"/>
</dbReference>
<dbReference type="InterPro" id="IPR032675">
    <property type="entry name" value="LRR_dom_sf"/>
</dbReference>
<feature type="compositionally biased region" description="Basic and acidic residues" evidence="9">
    <location>
        <begin position="1012"/>
        <end position="1021"/>
    </location>
</feature>
<feature type="compositionally biased region" description="Low complexity" evidence="9">
    <location>
        <begin position="975"/>
        <end position="991"/>
    </location>
</feature>
<feature type="compositionally biased region" description="Basic and acidic residues" evidence="9">
    <location>
        <begin position="993"/>
        <end position="1002"/>
    </location>
</feature>
<evidence type="ECO:0000313" key="13">
    <source>
        <dbReference type="Proteomes" id="UP000770717"/>
    </source>
</evidence>
<keyword evidence="7" id="KW-0677">Repeat</keyword>
<dbReference type="PANTHER" id="PTHR24112:SF39">
    <property type="entry name" value="F-ACTIN-UNCAPPING PROTEIN LRRC16A"/>
    <property type="match status" value="1"/>
</dbReference>
<dbReference type="GO" id="GO:0030027">
    <property type="term" value="C:lamellipodium"/>
    <property type="evidence" value="ECO:0007669"/>
    <property type="project" value="TreeGrafter"/>
</dbReference>
<evidence type="ECO:0000256" key="1">
    <source>
        <dbReference type="ARBA" id="ARBA00004236"/>
    </source>
</evidence>
<dbReference type="SMART" id="SM00368">
    <property type="entry name" value="LRR_RI"/>
    <property type="match status" value="6"/>
</dbReference>
<comment type="subcellular location">
    <subcellularLocation>
        <location evidence="1">Cell membrane</location>
    </subcellularLocation>
    <subcellularLocation>
        <location evidence="2">Cytoplasm</location>
    </subcellularLocation>
</comment>
<evidence type="ECO:0000256" key="7">
    <source>
        <dbReference type="ARBA" id="ARBA00022737"/>
    </source>
</evidence>
<dbReference type="Proteomes" id="UP000770717">
    <property type="component" value="Unassembled WGS sequence"/>
</dbReference>
<dbReference type="Gene3D" id="3.80.10.10">
    <property type="entry name" value="Ribonuclease Inhibitor"/>
    <property type="match status" value="1"/>
</dbReference>
<protein>
    <recommendedName>
        <fullName evidence="14">F-actin-uncapping protein LRRC16A</fullName>
    </recommendedName>
</protein>
<feature type="domain" description="CARMIL C-terminal" evidence="10">
    <location>
        <begin position="868"/>
        <end position="937"/>
    </location>
</feature>
<evidence type="ECO:0000256" key="8">
    <source>
        <dbReference type="ARBA" id="ARBA00023136"/>
    </source>
</evidence>
<evidence type="ECO:0000256" key="5">
    <source>
        <dbReference type="ARBA" id="ARBA00022490"/>
    </source>
</evidence>
<comment type="similarity">
    <text evidence="3">Belongs to the CARMIL family.</text>
</comment>
<feature type="domain" description="CARMIL pleckstrin homology" evidence="11">
    <location>
        <begin position="26"/>
        <end position="119"/>
    </location>
</feature>
<dbReference type="GO" id="GO:0016477">
    <property type="term" value="P:cell migration"/>
    <property type="evidence" value="ECO:0007669"/>
    <property type="project" value="TreeGrafter"/>
</dbReference>
<evidence type="ECO:0000259" key="11">
    <source>
        <dbReference type="Pfam" id="PF17888"/>
    </source>
</evidence>
<dbReference type="Pfam" id="PF17888">
    <property type="entry name" value="Carm_PH"/>
    <property type="match status" value="1"/>
</dbReference>
<dbReference type="GO" id="GO:0034315">
    <property type="term" value="P:regulation of Arp2/3 complex-mediated actin nucleation"/>
    <property type="evidence" value="ECO:0007669"/>
    <property type="project" value="TreeGrafter"/>
</dbReference>
<keyword evidence="13" id="KW-1185">Reference proteome</keyword>
<feature type="compositionally biased region" description="Low complexity" evidence="9">
    <location>
        <begin position="1109"/>
        <end position="1128"/>
    </location>
</feature>
<keyword evidence="8" id="KW-0472">Membrane</keyword>
<feature type="compositionally biased region" description="Basic and acidic residues" evidence="9">
    <location>
        <begin position="1062"/>
        <end position="1073"/>
    </location>
</feature>
<dbReference type="InterPro" id="IPR011993">
    <property type="entry name" value="PH-like_dom_sf"/>
</dbReference>
<organism evidence="12 13">
    <name type="scientific">Eleutherodactylus coqui</name>
    <name type="common">Puerto Rican coqui</name>
    <dbReference type="NCBI Taxonomy" id="57060"/>
    <lineage>
        <taxon>Eukaryota</taxon>
        <taxon>Metazoa</taxon>
        <taxon>Chordata</taxon>
        <taxon>Craniata</taxon>
        <taxon>Vertebrata</taxon>
        <taxon>Euteleostomi</taxon>
        <taxon>Amphibia</taxon>
        <taxon>Batrachia</taxon>
        <taxon>Anura</taxon>
        <taxon>Neobatrachia</taxon>
        <taxon>Hyloidea</taxon>
        <taxon>Eleutherodactylidae</taxon>
        <taxon>Eleutherodactylinae</taxon>
        <taxon>Eleutherodactylus</taxon>
        <taxon>Eleutherodactylus</taxon>
    </lineage>
</organism>
<gene>
    <name evidence="12" type="ORF">GDO78_012697</name>
</gene>